<name>A0A381VHU2_9ZZZZ</name>
<evidence type="ECO:0000256" key="1">
    <source>
        <dbReference type="ARBA" id="ARBA00022676"/>
    </source>
</evidence>
<comment type="catalytic activity">
    <reaction evidence="5">
        <text>an L-alpha-D-Hep-(1-&gt;5)-[alpha-Kdo-(2-&gt;4)]-alpha-Kdo-(2-&gt;6)-lipid A + ADP-L-glycero-beta-D-manno-heptose = an L-alpha-D-Hep-(1-&gt;3)-L-alpha-D-Hep-(1-&gt;5)-[alpha-Kdo-(2-&gt;4)]-alpha-Kdo-(2-&gt;6)-lipid A + ADP + H(+)</text>
        <dbReference type="Rhea" id="RHEA:74071"/>
        <dbReference type="ChEBI" id="CHEBI:15378"/>
        <dbReference type="ChEBI" id="CHEBI:61506"/>
        <dbReference type="ChEBI" id="CHEBI:193068"/>
        <dbReference type="ChEBI" id="CHEBI:193069"/>
        <dbReference type="ChEBI" id="CHEBI:456216"/>
        <dbReference type="EC" id="2.4.99.24"/>
    </reaction>
</comment>
<feature type="non-terminal residue" evidence="6">
    <location>
        <position position="290"/>
    </location>
</feature>
<dbReference type="SUPFAM" id="SSF53756">
    <property type="entry name" value="UDP-Glycosyltransferase/glycogen phosphorylase"/>
    <property type="match status" value="1"/>
</dbReference>
<dbReference type="EC" id="2.4.99.24" evidence="4"/>
<dbReference type="InterPro" id="IPR011910">
    <property type="entry name" value="RfaF"/>
</dbReference>
<dbReference type="PANTHER" id="PTHR30160:SF7">
    <property type="entry name" value="ADP-HEPTOSE--LPS HEPTOSYLTRANSFERASE 2"/>
    <property type="match status" value="1"/>
</dbReference>
<dbReference type="NCBIfam" id="TIGR02195">
    <property type="entry name" value="heptsyl_trn_II"/>
    <property type="match status" value="1"/>
</dbReference>
<evidence type="ECO:0000256" key="4">
    <source>
        <dbReference type="ARBA" id="ARBA00044042"/>
    </source>
</evidence>
<evidence type="ECO:0000256" key="3">
    <source>
        <dbReference type="ARBA" id="ARBA00043995"/>
    </source>
</evidence>
<keyword evidence="1" id="KW-0328">Glycosyltransferase</keyword>
<feature type="non-terminal residue" evidence="6">
    <location>
        <position position="1"/>
    </location>
</feature>
<dbReference type="PANTHER" id="PTHR30160">
    <property type="entry name" value="TETRAACYLDISACCHARIDE 4'-KINASE-RELATED"/>
    <property type="match status" value="1"/>
</dbReference>
<proteinExistence type="inferred from homology"/>
<evidence type="ECO:0000313" key="6">
    <source>
        <dbReference type="EMBL" id="SVA39880.1"/>
    </source>
</evidence>
<dbReference type="AlphaFoldDB" id="A0A381VHU2"/>
<dbReference type="Pfam" id="PF01075">
    <property type="entry name" value="Glyco_transf_9"/>
    <property type="match status" value="1"/>
</dbReference>
<protein>
    <recommendedName>
        <fullName evidence="4">lipopolysaccharide heptosyltransferase II</fullName>
        <ecNumber evidence="4">2.4.99.24</ecNumber>
    </recommendedName>
</protein>
<dbReference type="GO" id="GO:0009244">
    <property type="term" value="P:lipopolysaccharide core region biosynthetic process"/>
    <property type="evidence" value="ECO:0007669"/>
    <property type="project" value="TreeGrafter"/>
</dbReference>
<dbReference type="InterPro" id="IPR002201">
    <property type="entry name" value="Glyco_trans_9"/>
</dbReference>
<dbReference type="Gene3D" id="3.40.50.2000">
    <property type="entry name" value="Glycogen Phosphorylase B"/>
    <property type="match status" value="2"/>
</dbReference>
<organism evidence="6">
    <name type="scientific">marine metagenome</name>
    <dbReference type="NCBI Taxonomy" id="408172"/>
    <lineage>
        <taxon>unclassified sequences</taxon>
        <taxon>metagenomes</taxon>
        <taxon>ecological metagenomes</taxon>
    </lineage>
</organism>
<dbReference type="GO" id="GO:0005829">
    <property type="term" value="C:cytosol"/>
    <property type="evidence" value="ECO:0007669"/>
    <property type="project" value="TreeGrafter"/>
</dbReference>
<dbReference type="GO" id="GO:0008713">
    <property type="term" value="F:ADP-heptose-lipopolysaccharide heptosyltransferase activity"/>
    <property type="evidence" value="ECO:0007669"/>
    <property type="project" value="UniProtKB-EC"/>
</dbReference>
<reference evidence="6" key="1">
    <citation type="submission" date="2018-05" db="EMBL/GenBank/DDBJ databases">
        <authorList>
            <person name="Lanie J.A."/>
            <person name="Ng W.-L."/>
            <person name="Kazmierczak K.M."/>
            <person name="Andrzejewski T.M."/>
            <person name="Davidsen T.M."/>
            <person name="Wayne K.J."/>
            <person name="Tettelin H."/>
            <person name="Glass J.I."/>
            <person name="Rusch D."/>
            <person name="Podicherti R."/>
            <person name="Tsui H.-C.T."/>
            <person name="Winkler M.E."/>
        </authorList>
    </citation>
    <scope>NUCLEOTIDE SEQUENCE</scope>
</reference>
<evidence type="ECO:0000256" key="5">
    <source>
        <dbReference type="ARBA" id="ARBA00047503"/>
    </source>
</evidence>
<accession>A0A381VHU2</accession>
<keyword evidence="2" id="KW-0808">Transferase</keyword>
<dbReference type="InterPro" id="IPR051199">
    <property type="entry name" value="LPS_LOS_Heptosyltrfase"/>
</dbReference>
<comment type="similarity">
    <text evidence="3">Belongs to the glycosyltransferase 9 family.</text>
</comment>
<sequence length="290" mass="32712">MATPAIENLVNYYDQSEITIVGSFISIEALKNHPKIVKSEVLNKKYKSLYKISKNLGKFDAFFSFRSSFRSRILKLFISSDQKYQFEKNRYQNCHQVEKYNSFINDCLNTDFKAGKLSINPNLKSSSTNSAPVIGINPGASYGEAKRWYPEEFAKVAAELSNKYDILIFGGPNEKKVAKDIEKLLIEKGVSNYQNIAGKTSILELVNQISSLDLFLTGDSGPMHLAASFQVPTVAIFGPTRDKETSQWMNQKSIIVKKDLDCQPCMKRTCPLKHHNCMKLVKAKDVLNAI</sequence>
<gene>
    <name evidence="6" type="ORF">METZ01_LOCUS92734</name>
</gene>
<evidence type="ECO:0000256" key="2">
    <source>
        <dbReference type="ARBA" id="ARBA00022679"/>
    </source>
</evidence>
<dbReference type="EMBL" id="UINC01008871">
    <property type="protein sequence ID" value="SVA39880.1"/>
    <property type="molecule type" value="Genomic_DNA"/>
</dbReference>
<dbReference type="CDD" id="cd03789">
    <property type="entry name" value="GT9_LPS_heptosyltransferase"/>
    <property type="match status" value="1"/>
</dbReference>